<dbReference type="EMBL" id="BONX01000024">
    <property type="protein sequence ID" value="GIG97264.1"/>
    <property type="molecule type" value="Genomic_DNA"/>
</dbReference>
<feature type="domain" description="Copper resistance protein D" evidence="13">
    <location>
        <begin position="321"/>
        <end position="405"/>
    </location>
</feature>
<evidence type="ECO:0000256" key="6">
    <source>
        <dbReference type="ARBA" id="ARBA00022989"/>
    </source>
</evidence>
<evidence type="ECO:0000256" key="1">
    <source>
        <dbReference type="ARBA" id="ARBA00004651"/>
    </source>
</evidence>
<feature type="compositionally biased region" description="Acidic residues" evidence="9">
    <location>
        <begin position="425"/>
        <end position="434"/>
    </location>
</feature>
<keyword evidence="2" id="KW-1003">Cell membrane</keyword>
<evidence type="ECO:0000256" key="10">
    <source>
        <dbReference type="SAM" id="Phobius"/>
    </source>
</evidence>
<feature type="transmembrane region" description="Helical" evidence="10">
    <location>
        <begin position="255"/>
        <end position="273"/>
    </location>
</feature>
<name>A0ABQ4ERL0_9ACTN</name>
<feature type="transmembrane region" description="Helical" evidence="10">
    <location>
        <begin position="181"/>
        <end position="201"/>
    </location>
</feature>
<keyword evidence="4" id="KW-0479">Metal-binding</keyword>
<dbReference type="InterPro" id="IPR008457">
    <property type="entry name" value="Cu-R_CopD_dom"/>
</dbReference>
<dbReference type="InterPro" id="IPR014755">
    <property type="entry name" value="Cu-Rt/internalin_Ig-like"/>
</dbReference>
<sequence>MARAGATLGLLLAALALLLGPAAPASAHAVLVSSSPAADVVVPNSPAEVVLTFSESVREVPDKIRVLGPDGARVDRGDPTFNGAVITIPVDTSGAQGTYLVSYRVVSADNHPVAGAYTYSVGAPSTPPSDSGAEDVHPAVGVAVRVFKYVGYAGLLLLIGPVMVLSLLWPRRLDRVGPARLIWTGIGLIVLSTLAGLWLQVPYTNGGGPFAVSGSALGDVLGSTFGAAHLVRLGILAAAAILIRPLISGRAGRGDQILLTVLGVAGLATWPIAGHAAASPQPAVSVVADSVHLAGMAVWLGGLVMLGGFLLRRANDRELDAILPVWSRWATVAVSALLLAGIVQALIELSTPGTTDLTRVFSDLAQALVSTTYGRLIIAKVVLFAAVVGVAAYSRQLVRRRLFADDYGPDGADGVAEPGGRIDGDPDERDAEQEVDGRGPDERELDGRDEPGGPGGPGGRDEPAGAPSRGGAATAVLVADPPRPVASARRIRRAVWVELAITAIVLALSAVLVQTPPARTAGEYGDASAPGYYTTMLTSSLYSLQVEVDPAGTGSNSVHLYAYTPDNKPLPVVEWRATAALPDQGVEPIEIPLLPLTDNHATGEISLPAAGNWQLSFTVRISDIDQATVTSTVPIT</sequence>
<feature type="transmembrane region" description="Helical" evidence="10">
    <location>
        <begin position="373"/>
        <end position="393"/>
    </location>
</feature>
<dbReference type="InterPro" id="IPR032694">
    <property type="entry name" value="CopC/D"/>
</dbReference>
<feature type="transmembrane region" description="Helical" evidence="10">
    <location>
        <begin position="494"/>
        <end position="513"/>
    </location>
</feature>
<evidence type="ECO:0000256" key="8">
    <source>
        <dbReference type="ARBA" id="ARBA00023136"/>
    </source>
</evidence>
<organism evidence="14 15">
    <name type="scientific">Plantactinospora mayteni</name>
    <dbReference type="NCBI Taxonomy" id="566021"/>
    <lineage>
        <taxon>Bacteria</taxon>
        <taxon>Bacillati</taxon>
        <taxon>Actinomycetota</taxon>
        <taxon>Actinomycetes</taxon>
        <taxon>Micromonosporales</taxon>
        <taxon>Micromonosporaceae</taxon>
        <taxon>Plantactinospora</taxon>
    </lineage>
</organism>
<evidence type="ECO:0000313" key="15">
    <source>
        <dbReference type="Proteomes" id="UP000621500"/>
    </source>
</evidence>
<evidence type="ECO:0000256" key="7">
    <source>
        <dbReference type="ARBA" id="ARBA00023008"/>
    </source>
</evidence>
<evidence type="ECO:0000256" key="4">
    <source>
        <dbReference type="ARBA" id="ARBA00022723"/>
    </source>
</evidence>
<dbReference type="SUPFAM" id="SSF81296">
    <property type="entry name" value="E set domains"/>
    <property type="match status" value="1"/>
</dbReference>
<keyword evidence="15" id="KW-1185">Reference proteome</keyword>
<feature type="transmembrane region" description="Helical" evidence="10">
    <location>
        <begin position="149"/>
        <end position="169"/>
    </location>
</feature>
<evidence type="ECO:0000256" key="3">
    <source>
        <dbReference type="ARBA" id="ARBA00022692"/>
    </source>
</evidence>
<dbReference type="PANTHER" id="PTHR34820:SF4">
    <property type="entry name" value="INNER MEMBRANE PROTEIN YEBZ"/>
    <property type="match status" value="1"/>
</dbReference>
<evidence type="ECO:0000313" key="14">
    <source>
        <dbReference type="EMBL" id="GIG97264.1"/>
    </source>
</evidence>
<feature type="transmembrane region" description="Helical" evidence="10">
    <location>
        <begin position="293"/>
        <end position="311"/>
    </location>
</feature>
<protein>
    <submittedName>
        <fullName evidence="14">Transport integral membrane protein</fullName>
    </submittedName>
</protein>
<keyword evidence="8 10" id="KW-0472">Membrane</keyword>
<feature type="chain" id="PRO_5047088784" evidence="11">
    <location>
        <begin position="28"/>
        <end position="636"/>
    </location>
</feature>
<feature type="region of interest" description="Disordered" evidence="9">
    <location>
        <begin position="409"/>
        <end position="477"/>
    </location>
</feature>
<keyword evidence="6 10" id="KW-1133">Transmembrane helix</keyword>
<proteinExistence type="predicted"/>
<keyword evidence="3 10" id="KW-0812">Transmembrane</keyword>
<feature type="domain" description="CopC" evidence="12">
    <location>
        <begin position="28"/>
        <end position="121"/>
    </location>
</feature>
<dbReference type="Pfam" id="PF05425">
    <property type="entry name" value="CopD"/>
    <property type="match status" value="1"/>
</dbReference>
<dbReference type="InterPro" id="IPR014756">
    <property type="entry name" value="Ig_E-set"/>
</dbReference>
<comment type="caution">
    <text evidence="14">The sequence shown here is derived from an EMBL/GenBank/DDBJ whole genome shotgun (WGS) entry which is preliminary data.</text>
</comment>
<dbReference type="InterPro" id="IPR007348">
    <property type="entry name" value="CopC_dom"/>
</dbReference>
<dbReference type="Pfam" id="PF04234">
    <property type="entry name" value="CopC"/>
    <property type="match status" value="1"/>
</dbReference>
<feature type="transmembrane region" description="Helical" evidence="10">
    <location>
        <begin position="221"/>
        <end position="243"/>
    </location>
</feature>
<evidence type="ECO:0000256" key="2">
    <source>
        <dbReference type="ARBA" id="ARBA00022475"/>
    </source>
</evidence>
<evidence type="ECO:0000256" key="5">
    <source>
        <dbReference type="ARBA" id="ARBA00022729"/>
    </source>
</evidence>
<evidence type="ECO:0000256" key="11">
    <source>
        <dbReference type="SAM" id="SignalP"/>
    </source>
</evidence>
<accession>A0ABQ4ERL0</accession>
<evidence type="ECO:0000259" key="13">
    <source>
        <dbReference type="Pfam" id="PF05425"/>
    </source>
</evidence>
<feature type="compositionally biased region" description="Basic and acidic residues" evidence="9">
    <location>
        <begin position="435"/>
        <end position="451"/>
    </location>
</feature>
<reference evidence="14 15" key="1">
    <citation type="submission" date="2021-01" db="EMBL/GenBank/DDBJ databases">
        <title>Whole genome shotgun sequence of Plantactinospora mayteni NBRC 109088.</title>
        <authorList>
            <person name="Komaki H."/>
            <person name="Tamura T."/>
        </authorList>
    </citation>
    <scope>NUCLEOTIDE SEQUENCE [LARGE SCALE GENOMIC DNA]</scope>
    <source>
        <strain evidence="14 15">NBRC 109088</strain>
    </source>
</reference>
<keyword evidence="5 11" id="KW-0732">Signal</keyword>
<gene>
    <name evidence="14" type="ORF">Pma05_38370</name>
</gene>
<feature type="signal peptide" evidence="11">
    <location>
        <begin position="1"/>
        <end position="27"/>
    </location>
</feature>
<dbReference type="Proteomes" id="UP000621500">
    <property type="component" value="Unassembled WGS sequence"/>
</dbReference>
<keyword evidence="7" id="KW-0186">Copper</keyword>
<dbReference type="PANTHER" id="PTHR34820">
    <property type="entry name" value="INNER MEMBRANE PROTEIN YEBZ"/>
    <property type="match status" value="1"/>
</dbReference>
<feature type="transmembrane region" description="Helical" evidence="10">
    <location>
        <begin position="323"/>
        <end position="347"/>
    </location>
</feature>
<evidence type="ECO:0000256" key="9">
    <source>
        <dbReference type="SAM" id="MobiDB-lite"/>
    </source>
</evidence>
<dbReference type="Gene3D" id="2.60.40.1220">
    <property type="match status" value="1"/>
</dbReference>
<evidence type="ECO:0000259" key="12">
    <source>
        <dbReference type="Pfam" id="PF04234"/>
    </source>
</evidence>
<comment type="subcellular location">
    <subcellularLocation>
        <location evidence="1">Cell membrane</location>
        <topology evidence="1">Multi-pass membrane protein</topology>
    </subcellularLocation>
</comment>